<dbReference type="KEGG" id="dsq:DICSQDRAFT_127821"/>
<evidence type="ECO:0000313" key="3">
    <source>
        <dbReference type="Proteomes" id="UP000053319"/>
    </source>
</evidence>
<dbReference type="EMBL" id="JH719417">
    <property type="protein sequence ID" value="EJF60336.1"/>
    <property type="molecule type" value="Genomic_DNA"/>
</dbReference>
<feature type="region of interest" description="Disordered" evidence="1">
    <location>
        <begin position="17"/>
        <end position="36"/>
    </location>
</feature>
<evidence type="ECO:0000313" key="2">
    <source>
        <dbReference type="EMBL" id="EJF60336.1"/>
    </source>
</evidence>
<name>R7SW81_DICSQ</name>
<feature type="compositionally biased region" description="Basic and acidic residues" evidence="1">
    <location>
        <begin position="17"/>
        <end position="26"/>
    </location>
</feature>
<organism evidence="2 3">
    <name type="scientific">Dichomitus squalens (strain LYAD-421)</name>
    <name type="common">Western red white-rot fungus</name>
    <dbReference type="NCBI Taxonomy" id="732165"/>
    <lineage>
        <taxon>Eukaryota</taxon>
        <taxon>Fungi</taxon>
        <taxon>Dikarya</taxon>
        <taxon>Basidiomycota</taxon>
        <taxon>Agaricomycotina</taxon>
        <taxon>Agaricomycetes</taxon>
        <taxon>Polyporales</taxon>
        <taxon>Polyporaceae</taxon>
        <taxon>Dichomitus</taxon>
    </lineage>
</organism>
<gene>
    <name evidence="2" type="ORF">DICSQDRAFT_127821</name>
</gene>
<dbReference type="HOGENOM" id="CLU_1938098_0_0_1"/>
<evidence type="ECO:0000256" key="1">
    <source>
        <dbReference type="SAM" id="MobiDB-lite"/>
    </source>
</evidence>
<dbReference type="AlphaFoldDB" id="R7SW81"/>
<dbReference type="GeneID" id="18834415"/>
<proteinExistence type="predicted"/>
<accession>R7SW81</accession>
<protein>
    <submittedName>
        <fullName evidence="2">Uncharacterized protein</fullName>
    </submittedName>
</protein>
<reference evidence="2 3" key="1">
    <citation type="journal article" date="2012" name="Science">
        <title>The Paleozoic origin of enzymatic lignin decomposition reconstructed from 31 fungal genomes.</title>
        <authorList>
            <person name="Floudas D."/>
            <person name="Binder M."/>
            <person name="Riley R."/>
            <person name="Barry K."/>
            <person name="Blanchette R.A."/>
            <person name="Henrissat B."/>
            <person name="Martinez A.T."/>
            <person name="Otillar R."/>
            <person name="Spatafora J.W."/>
            <person name="Yadav J.S."/>
            <person name="Aerts A."/>
            <person name="Benoit I."/>
            <person name="Boyd A."/>
            <person name="Carlson A."/>
            <person name="Copeland A."/>
            <person name="Coutinho P.M."/>
            <person name="de Vries R.P."/>
            <person name="Ferreira P."/>
            <person name="Findley K."/>
            <person name="Foster B."/>
            <person name="Gaskell J."/>
            <person name="Glotzer D."/>
            <person name="Gorecki P."/>
            <person name="Heitman J."/>
            <person name="Hesse C."/>
            <person name="Hori C."/>
            <person name="Igarashi K."/>
            <person name="Jurgens J.A."/>
            <person name="Kallen N."/>
            <person name="Kersten P."/>
            <person name="Kohler A."/>
            <person name="Kuees U."/>
            <person name="Kumar T.K.A."/>
            <person name="Kuo A."/>
            <person name="LaButti K."/>
            <person name="Larrondo L.F."/>
            <person name="Lindquist E."/>
            <person name="Ling A."/>
            <person name="Lombard V."/>
            <person name="Lucas S."/>
            <person name="Lundell T."/>
            <person name="Martin R."/>
            <person name="McLaughlin D.J."/>
            <person name="Morgenstern I."/>
            <person name="Morin E."/>
            <person name="Murat C."/>
            <person name="Nagy L.G."/>
            <person name="Nolan M."/>
            <person name="Ohm R.A."/>
            <person name="Patyshakuliyeva A."/>
            <person name="Rokas A."/>
            <person name="Ruiz-Duenas F.J."/>
            <person name="Sabat G."/>
            <person name="Salamov A."/>
            <person name="Samejima M."/>
            <person name="Schmutz J."/>
            <person name="Slot J.C."/>
            <person name="St John F."/>
            <person name="Stenlid J."/>
            <person name="Sun H."/>
            <person name="Sun S."/>
            <person name="Syed K."/>
            <person name="Tsang A."/>
            <person name="Wiebenga A."/>
            <person name="Young D."/>
            <person name="Pisabarro A."/>
            <person name="Eastwood D.C."/>
            <person name="Martin F."/>
            <person name="Cullen D."/>
            <person name="Grigoriev I.V."/>
            <person name="Hibbett D.S."/>
        </authorList>
    </citation>
    <scope>NUCLEOTIDE SEQUENCE [LARGE SCALE GENOMIC DNA]</scope>
    <source>
        <strain evidence="2 3">LYAD-421 SS1</strain>
    </source>
</reference>
<sequence>MSVKEIREALPKDYHLSEKLEGEAQKHHQGRGGASRDIEELCALPLGSRNDPAMRTMQTTSRLPRLRHSLSRTFRGHIADEDAAEGDGSRCVACPLSGLSGLWSHTPSGSISKKAAWTVGLGDYHVTASY</sequence>
<dbReference type="RefSeq" id="XP_007367016.1">
    <property type="nucleotide sequence ID" value="XM_007366954.1"/>
</dbReference>
<dbReference type="Proteomes" id="UP000053319">
    <property type="component" value="Unassembled WGS sequence"/>
</dbReference>